<sequence>NILAKLKQAVKHWTERVNDWLLTSLHLFAVLRHVVWSDGAQELYVVITVVLCHFLTTGFVWPLKKHSVVEQKVVRHPDPVRLHGMALAIVVIPNVSFWNGIVIVSFVSRIVRYPPLIYIYIYIYI</sequence>
<name>A0A8C5EQV4_GOUWI</name>
<feature type="transmembrane region" description="Helical" evidence="1">
    <location>
        <begin position="84"/>
        <end position="107"/>
    </location>
</feature>
<dbReference type="Proteomes" id="UP000694680">
    <property type="component" value="Chromosome 11"/>
</dbReference>
<protein>
    <submittedName>
        <fullName evidence="2">Uncharacterized protein</fullName>
    </submittedName>
</protein>
<reference evidence="2" key="3">
    <citation type="submission" date="2025-09" db="UniProtKB">
        <authorList>
            <consortium name="Ensembl"/>
        </authorList>
    </citation>
    <scope>IDENTIFICATION</scope>
</reference>
<evidence type="ECO:0000256" key="1">
    <source>
        <dbReference type="SAM" id="Phobius"/>
    </source>
</evidence>
<reference evidence="2" key="2">
    <citation type="submission" date="2025-08" db="UniProtKB">
        <authorList>
            <consortium name="Ensembl"/>
        </authorList>
    </citation>
    <scope>IDENTIFICATION</scope>
</reference>
<reference evidence="2" key="1">
    <citation type="submission" date="2020-06" db="EMBL/GenBank/DDBJ databases">
        <authorList>
            <consortium name="Wellcome Sanger Institute Data Sharing"/>
        </authorList>
    </citation>
    <scope>NUCLEOTIDE SEQUENCE [LARGE SCALE GENOMIC DNA]</scope>
</reference>
<keyword evidence="1" id="KW-0812">Transmembrane</keyword>
<dbReference type="AlphaFoldDB" id="A0A8C5EQV4"/>
<keyword evidence="3" id="KW-1185">Reference proteome</keyword>
<accession>A0A8C5EQV4</accession>
<evidence type="ECO:0000313" key="2">
    <source>
        <dbReference type="Ensembl" id="ENSGWIP00000025435.1"/>
    </source>
</evidence>
<evidence type="ECO:0000313" key="3">
    <source>
        <dbReference type="Proteomes" id="UP000694680"/>
    </source>
</evidence>
<keyword evidence="1" id="KW-1133">Transmembrane helix</keyword>
<feature type="transmembrane region" description="Helical" evidence="1">
    <location>
        <begin position="43"/>
        <end position="63"/>
    </location>
</feature>
<proteinExistence type="predicted"/>
<dbReference type="Ensembl" id="ENSGWIT00000027796.1">
    <property type="protein sequence ID" value="ENSGWIP00000025435.1"/>
    <property type="gene ID" value="ENSGWIG00000013423.1"/>
</dbReference>
<organism evidence="2 3">
    <name type="scientific">Gouania willdenowi</name>
    <name type="common">Blunt-snouted clingfish</name>
    <name type="synonym">Lepadogaster willdenowi</name>
    <dbReference type="NCBI Taxonomy" id="441366"/>
    <lineage>
        <taxon>Eukaryota</taxon>
        <taxon>Metazoa</taxon>
        <taxon>Chordata</taxon>
        <taxon>Craniata</taxon>
        <taxon>Vertebrata</taxon>
        <taxon>Euteleostomi</taxon>
        <taxon>Actinopterygii</taxon>
        <taxon>Neopterygii</taxon>
        <taxon>Teleostei</taxon>
        <taxon>Neoteleostei</taxon>
        <taxon>Acanthomorphata</taxon>
        <taxon>Ovalentaria</taxon>
        <taxon>Blenniimorphae</taxon>
        <taxon>Blenniiformes</taxon>
        <taxon>Gobiesocoidei</taxon>
        <taxon>Gobiesocidae</taxon>
        <taxon>Gobiesocinae</taxon>
        <taxon>Gouania</taxon>
    </lineage>
</organism>
<keyword evidence="1" id="KW-0472">Membrane</keyword>